<dbReference type="KEGG" id="blac:94343936"/>
<accession>A0A976FPA1</accession>
<comment type="similarity">
    <text evidence="1">Belongs to the peptidase C48 family.</text>
</comment>
<evidence type="ECO:0000256" key="3">
    <source>
        <dbReference type="ARBA" id="ARBA00022801"/>
    </source>
</evidence>
<dbReference type="AlphaFoldDB" id="A0A976FPA1"/>
<dbReference type="GeneID" id="94343936"/>
<dbReference type="Pfam" id="PF02902">
    <property type="entry name" value="Peptidase_C48"/>
    <property type="match status" value="1"/>
</dbReference>
<evidence type="ECO:0000256" key="1">
    <source>
        <dbReference type="ARBA" id="ARBA00005234"/>
    </source>
</evidence>
<feature type="region of interest" description="Disordered" evidence="4">
    <location>
        <begin position="71"/>
        <end position="96"/>
    </location>
</feature>
<organism evidence="6 7">
    <name type="scientific">Bremia lactucae</name>
    <name type="common">Lettuce downy mildew</name>
    <dbReference type="NCBI Taxonomy" id="4779"/>
    <lineage>
        <taxon>Eukaryota</taxon>
        <taxon>Sar</taxon>
        <taxon>Stramenopiles</taxon>
        <taxon>Oomycota</taxon>
        <taxon>Peronosporomycetes</taxon>
        <taxon>Peronosporales</taxon>
        <taxon>Peronosporaceae</taxon>
        <taxon>Bremia</taxon>
    </lineage>
</organism>
<keyword evidence="3" id="KW-0378">Hydrolase</keyword>
<evidence type="ECO:0000313" key="6">
    <source>
        <dbReference type="EMBL" id="TDH70270.1"/>
    </source>
</evidence>
<evidence type="ECO:0000313" key="7">
    <source>
        <dbReference type="Proteomes" id="UP000294530"/>
    </source>
</evidence>
<dbReference type="Gene3D" id="3.40.395.10">
    <property type="entry name" value="Adenoviral Proteinase, Chain A"/>
    <property type="match status" value="1"/>
</dbReference>
<comment type="caution">
    <text evidence="6">The sequence shown here is derived from an EMBL/GenBank/DDBJ whole genome shotgun (WGS) entry which is preliminary data.</text>
</comment>
<dbReference type="InterPro" id="IPR038765">
    <property type="entry name" value="Papain-like_cys_pep_sf"/>
</dbReference>
<dbReference type="RefSeq" id="XP_067819769.1">
    <property type="nucleotide sequence ID" value="XM_067958265.1"/>
</dbReference>
<keyword evidence="7" id="KW-1185">Reference proteome</keyword>
<evidence type="ECO:0000259" key="5">
    <source>
        <dbReference type="PROSITE" id="PS50600"/>
    </source>
</evidence>
<dbReference type="PANTHER" id="PTHR47764:SF2">
    <property type="entry name" value="UBIQUITIN-LIKE PROTEASE FAMILY PROFILE DOMAIN-CONTAINING PROTEIN"/>
    <property type="match status" value="1"/>
</dbReference>
<gene>
    <name evidence="6" type="ORF">CCR75_000157</name>
</gene>
<evidence type="ECO:0000256" key="2">
    <source>
        <dbReference type="ARBA" id="ARBA00022670"/>
    </source>
</evidence>
<proteinExistence type="inferred from homology"/>
<dbReference type="GO" id="GO:0008234">
    <property type="term" value="F:cysteine-type peptidase activity"/>
    <property type="evidence" value="ECO:0007669"/>
    <property type="project" value="InterPro"/>
</dbReference>
<feature type="domain" description="Ubiquitin-like protease family profile" evidence="5">
    <location>
        <begin position="509"/>
        <end position="717"/>
    </location>
</feature>
<dbReference type="SUPFAM" id="SSF54001">
    <property type="entry name" value="Cysteine proteinases"/>
    <property type="match status" value="1"/>
</dbReference>
<keyword evidence="2" id="KW-0645">Protease</keyword>
<dbReference type="EMBL" id="SHOA02000010">
    <property type="protein sequence ID" value="TDH70270.1"/>
    <property type="molecule type" value="Genomic_DNA"/>
</dbReference>
<sequence>MEERRTKRFGAARKRTARMREQLNLNDFDMESSHYGNTREFDAVVINHSDPQNLRYSSDWEDNRYQFDFGHDSSPYRQQVSPQAPPKYKSCKPKASGQIVSAPGSSFVQPSSSPPAASVTDEVLSKNFNPPKNQHEFLEKLTKANTGFNRGPGTSQVSSYSKLSFSLEKGSAPVPERNNIGPHLGINGWKERKLQPVVVKPRTLELTNKKQTTNARKLLNAVSSQYSLRDRKKSNLLTSIAPISVNMAKLGKRKLTSEGSAAKPIALDSDSEAEEHSNSISHSNINGDNNVSNPSRAEKETVDNTISQALARLATCDVAIGYFQCIVDVIVARDRLCLWNLRGKYQPWPLKEYYCFHLSTLFDVREFNGSKGAENATDRMGQLLSESSFLALKVPFFDDDDSTVVKKFYDPASSDNRKNHMVIRVLNKAIGKDWRLIQAVIRTHTSVQLIEEREQAKEYLQTFVEDPSCYKSSQASVDIKTPMESEEDKLDGSATVLTYPLPPCTSDIVTIIRRDVARLKPRRYLNDNIIDYYFNGMSLILYNRRMMLDRFRDNELVQKKVLFLSSHFYSRLRAGKGLTTRERMVAGYNNVSTWLARSQIFHRSLIFIPINKDLHWSLAVILNPCLAGLNVIKEDAFSCIAVLDPLGSYHRKAAIIRNLRTFLRMQWENSQDCLEDGNTGESIEYGVERVLTVDVNVPHQENSYDCGVFVLKFAEVILLNCLKLNLLAKNDGVIGKDITDGNLIALITASAFCAKDITDTRKQIQQYIETDASDFQVRRNVERKRFKGVE</sequence>
<feature type="region of interest" description="Disordered" evidence="4">
    <location>
        <begin position="261"/>
        <end position="300"/>
    </location>
</feature>
<dbReference type="GO" id="GO:0006508">
    <property type="term" value="P:proteolysis"/>
    <property type="evidence" value="ECO:0007669"/>
    <property type="project" value="UniProtKB-KW"/>
</dbReference>
<dbReference type="PROSITE" id="PS50600">
    <property type="entry name" value="ULP_PROTEASE"/>
    <property type="match status" value="1"/>
</dbReference>
<dbReference type="PANTHER" id="PTHR47764">
    <property type="entry name" value="UBIQUITIN-LIKE-SPECIFIC PROTEASE 2B-RELATED"/>
    <property type="match status" value="1"/>
</dbReference>
<dbReference type="InterPro" id="IPR003653">
    <property type="entry name" value="Peptidase_C48_C"/>
</dbReference>
<evidence type="ECO:0000256" key="4">
    <source>
        <dbReference type="SAM" id="MobiDB-lite"/>
    </source>
</evidence>
<protein>
    <recommendedName>
        <fullName evidence="5">Ubiquitin-like protease family profile domain-containing protein</fullName>
    </recommendedName>
</protein>
<dbReference type="Proteomes" id="UP000294530">
    <property type="component" value="Unassembled WGS sequence"/>
</dbReference>
<dbReference type="OrthoDB" id="442460at2759"/>
<reference evidence="6 7" key="1">
    <citation type="journal article" date="2021" name="Genome Biol.">
        <title>AFLAP: assembly-free linkage analysis pipeline using k-mers from genome sequencing data.</title>
        <authorList>
            <person name="Fletcher K."/>
            <person name="Zhang L."/>
            <person name="Gil J."/>
            <person name="Han R."/>
            <person name="Cavanaugh K."/>
            <person name="Michelmore R."/>
        </authorList>
    </citation>
    <scope>NUCLEOTIDE SEQUENCE [LARGE SCALE GENOMIC DNA]</scope>
    <source>
        <strain evidence="6 7">SF5</strain>
    </source>
</reference>
<name>A0A976FPA1_BRELC</name>